<evidence type="ECO:0000313" key="2">
    <source>
        <dbReference type="EMBL" id="KAF2232351.1"/>
    </source>
</evidence>
<dbReference type="EMBL" id="ML991816">
    <property type="protein sequence ID" value="KAF2232351.1"/>
    <property type="molecule type" value="Genomic_DNA"/>
</dbReference>
<organism evidence="2 3">
    <name type="scientific">Viridothelium virens</name>
    <name type="common">Speckled blister lichen</name>
    <name type="synonym">Trypethelium virens</name>
    <dbReference type="NCBI Taxonomy" id="1048519"/>
    <lineage>
        <taxon>Eukaryota</taxon>
        <taxon>Fungi</taxon>
        <taxon>Dikarya</taxon>
        <taxon>Ascomycota</taxon>
        <taxon>Pezizomycotina</taxon>
        <taxon>Dothideomycetes</taxon>
        <taxon>Dothideomycetes incertae sedis</taxon>
        <taxon>Trypetheliales</taxon>
        <taxon>Trypetheliaceae</taxon>
        <taxon>Viridothelium</taxon>
    </lineage>
</organism>
<protein>
    <recommendedName>
        <fullName evidence="4">Secreted protein</fullName>
    </recommendedName>
</protein>
<name>A0A6A6H3A9_VIRVR</name>
<keyword evidence="1" id="KW-0732">Signal</keyword>
<evidence type="ECO:0000313" key="3">
    <source>
        <dbReference type="Proteomes" id="UP000800092"/>
    </source>
</evidence>
<gene>
    <name evidence="2" type="ORF">EV356DRAFT_250538</name>
</gene>
<accession>A0A6A6H3A9</accession>
<keyword evidence="3" id="KW-1185">Reference proteome</keyword>
<reference evidence="2" key="1">
    <citation type="journal article" date="2020" name="Stud. Mycol.">
        <title>101 Dothideomycetes genomes: a test case for predicting lifestyles and emergence of pathogens.</title>
        <authorList>
            <person name="Haridas S."/>
            <person name="Albert R."/>
            <person name="Binder M."/>
            <person name="Bloem J."/>
            <person name="Labutti K."/>
            <person name="Salamov A."/>
            <person name="Andreopoulos B."/>
            <person name="Baker S."/>
            <person name="Barry K."/>
            <person name="Bills G."/>
            <person name="Bluhm B."/>
            <person name="Cannon C."/>
            <person name="Castanera R."/>
            <person name="Culley D."/>
            <person name="Daum C."/>
            <person name="Ezra D."/>
            <person name="Gonzalez J."/>
            <person name="Henrissat B."/>
            <person name="Kuo A."/>
            <person name="Liang C."/>
            <person name="Lipzen A."/>
            <person name="Lutzoni F."/>
            <person name="Magnuson J."/>
            <person name="Mondo S."/>
            <person name="Nolan M."/>
            <person name="Ohm R."/>
            <person name="Pangilinan J."/>
            <person name="Park H.-J."/>
            <person name="Ramirez L."/>
            <person name="Alfaro M."/>
            <person name="Sun H."/>
            <person name="Tritt A."/>
            <person name="Yoshinaga Y."/>
            <person name="Zwiers L.-H."/>
            <person name="Turgeon B."/>
            <person name="Goodwin S."/>
            <person name="Spatafora J."/>
            <person name="Crous P."/>
            <person name="Grigoriev I."/>
        </authorList>
    </citation>
    <scope>NUCLEOTIDE SEQUENCE</scope>
    <source>
        <strain evidence="2">Tuck. ex Michener</strain>
    </source>
</reference>
<evidence type="ECO:0000256" key="1">
    <source>
        <dbReference type="SAM" id="SignalP"/>
    </source>
</evidence>
<feature type="chain" id="PRO_5025518003" description="Secreted protein" evidence="1">
    <location>
        <begin position="17"/>
        <end position="105"/>
    </location>
</feature>
<proteinExistence type="predicted"/>
<feature type="signal peptide" evidence="1">
    <location>
        <begin position="1"/>
        <end position="16"/>
    </location>
</feature>
<evidence type="ECO:0008006" key="4">
    <source>
        <dbReference type="Google" id="ProtNLM"/>
    </source>
</evidence>
<dbReference type="AlphaFoldDB" id="A0A6A6H3A9"/>
<dbReference type="Proteomes" id="UP000800092">
    <property type="component" value="Unassembled WGS sequence"/>
</dbReference>
<sequence>MQWLAWIRSQAWLVSGTVLVGSKIWLEERKEGSRRTAGSVAGTDHRNAPCAKPFTISYLSASRASSASPSSRLTSIPSGQLHVVRWYLSGQPPRVTEYVPHSASA</sequence>